<name>A0ABU0H6H0_9HYPH</name>
<evidence type="ECO:0000256" key="5">
    <source>
        <dbReference type="ARBA" id="ARBA00022741"/>
    </source>
</evidence>
<dbReference type="Pfam" id="PF02518">
    <property type="entry name" value="HATPase_c"/>
    <property type="match status" value="1"/>
</dbReference>
<dbReference type="SMART" id="SM00387">
    <property type="entry name" value="HATPase_c"/>
    <property type="match status" value="1"/>
</dbReference>
<dbReference type="CDD" id="cd00130">
    <property type="entry name" value="PAS"/>
    <property type="match status" value="1"/>
</dbReference>
<sequence>MATETEERQALWQFLAAPRRQWMHHLLAIAAVLIALLFDLAFSDIVQSQARYLIFVPPVLFASGIGGLAPGITATALSIIVCVWVTPSQGDMATEVSAAVLFGLTGISVALLGEWLLRSRIRALARTRDLVAREAHLQSILETVPDAMIVIDEFGGIRSFSTTAERLFGYSAAEVIGTNVKRLMPSPYRGNHDQYLHRYMDTGERKIIGIGRVVTAERKDGTTFPIELAVGEMRSGDQRYFTGFIRDLSERQKTEARLQELQSELVHITRLTALGEMASALAHELNQPLAAISNYLNGLRRLIERTPDLSPRIGEALEKAAEQALRGGQIIQRLRSFVSRGETEKKVESVAKLLEEASALALLGVKEKGINVRLRINPQADLVLVDKIQIEQVLLNLIRNAIEAMEHCERRELIISDERREDMIMISVSDTGSGIAPDMAPRLFEAFATTKSHGMGVGLSICRTIIESHGGEIWVDSNPEGGTIFRFTVRAAQQDETADGQ</sequence>
<accession>A0ABU0H6H0</accession>
<organism evidence="13 14">
    <name type="scientific">Kaistia dalseonensis</name>
    <dbReference type="NCBI Taxonomy" id="410840"/>
    <lineage>
        <taxon>Bacteria</taxon>
        <taxon>Pseudomonadati</taxon>
        <taxon>Pseudomonadota</taxon>
        <taxon>Alphaproteobacteria</taxon>
        <taxon>Hyphomicrobiales</taxon>
        <taxon>Kaistiaceae</taxon>
        <taxon>Kaistia</taxon>
    </lineage>
</organism>
<dbReference type="InterPro" id="IPR003661">
    <property type="entry name" value="HisK_dim/P_dom"/>
</dbReference>
<keyword evidence="9" id="KW-1133">Transmembrane helix</keyword>
<dbReference type="Proteomes" id="UP001241603">
    <property type="component" value="Unassembled WGS sequence"/>
</dbReference>
<dbReference type="InterPro" id="IPR003594">
    <property type="entry name" value="HATPase_dom"/>
</dbReference>
<dbReference type="Gene3D" id="1.10.287.130">
    <property type="match status" value="1"/>
</dbReference>
<evidence type="ECO:0000256" key="9">
    <source>
        <dbReference type="SAM" id="Phobius"/>
    </source>
</evidence>
<keyword evidence="3" id="KW-0597">Phosphoprotein</keyword>
<dbReference type="NCBIfam" id="TIGR00229">
    <property type="entry name" value="sensory_box"/>
    <property type="match status" value="1"/>
</dbReference>
<proteinExistence type="predicted"/>
<evidence type="ECO:0000259" key="10">
    <source>
        <dbReference type="PROSITE" id="PS50109"/>
    </source>
</evidence>
<dbReference type="EMBL" id="JAUSVO010000003">
    <property type="protein sequence ID" value="MDQ0437904.1"/>
    <property type="molecule type" value="Genomic_DNA"/>
</dbReference>
<evidence type="ECO:0000313" key="14">
    <source>
        <dbReference type="Proteomes" id="UP001241603"/>
    </source>
</evidence>
<dbReference type="InterPro" id="IPR000700">
    <property type="entry name" value="PAS-assoc_C"/>
</dbReference>
<evidence type="ECO:0000259" key="12">
    <source>
        <dbReference type="PROSITE" id="PS50113"/>
    </source>
</evidence>
<evidence type="ECO:0000256" key="7">
    <source>
        <dbReference type="ARBA" id="ARBA00022840"/>
    </source>
</evidence>
<dbReference type="Gene3D" id="3.30.450.20">
    <property type="entry name" value="PAS domain"/>
    <property type="match status" value="1"/>
</dbReference>
<evidence type="ECO:0000256" key="3">
    <source>
        <dbReference type="ARBA" id="ARBA00022553"/>
    </source>
</evidence>
<evidence type="ECO:0000256" key="1">
    <source>
        <dbReference type="ARBA" id="ARBA00000085"/>
    </source>
</evidence>
<dbReference type="InterPro" id="IPR013767">
    <property type="entry name" value="PAS_fold"/>
</dbReference>
<dbReference type="SUPFAM" id="SSF55874">
    <property type="entry name" value="ATPase domain of HSP90 chaperone/DNA topoisomerase II/histidine kinase"/>
    <property type="match status" value="1"/>
</dbReference>
<dbReference type="PROSITE" id="PS50113">
    <property type="entry name" value="PAC"/>
    <property type="match status" value="1"/>
</dbReference>
<dbReference type="Pfam" id="PF00512">
    <property type="entry name" value="HisKA"/>
    <property type="match status" value="1"/>
</dbReference>
<dbReference type="PANTHER" id="PTHR43065">
    <property type="entry name" value="SENSOR HISTIDINE KINASE"/>
    <property type="match status" value="1"/>
</dbReference>
<feature type="domain" description="PAS" evidence="11">
    <location>
        <begin position="133"/>
        <end position="203"/>
    </location>
</feature>
<dbReference type="PANTHER" id="PTHR43065:SF10">
    <property type="entry name" value="PEROXIDE STRESS-ACTIVATED HISTIDINE KINASE MAK3"/>
    <property type="match status" value="1"/>
</dbReference>
<dbReference type="InterPro" id="IPR005467">
    <property type="entry name" value="His_kinase_dom"/>
</dbReference>
<dbReference type="PRINTS" id="PR00344">
    <property type="entry name" value="BCTRLSENSOR"/>
</dbReference>
<dbReference type="InterPro" id="IPR036890">
    <property type="entry name" value="HATPase_C_sf"/>
</dbReference>
<keyword evidence="7" id="KW-0067">ATP-binding</keyword>
<evidence type="ECO:0000256" key="8">
    <source>
        <dbReference type="ARBA" id="ARBA00023012"/>
    </source>
</evidence>
<feature type="transmembrane region" description="Helical" evidence="9">
    <location>
        <begin position="54"/>
        <end position="86"/>
    </location>
</feature>
<evidence type="ECO:0000259" key="11">
    <source>
        <dbReference type="PROSITE" id="PS50112"/>
    </source>
</evidence>
<dbReference type="Gene3D" id="3.30.565.10">
    <property type="entry name" value="Histidine kinase-like ATPase, C-terminal domain"/>
    <property type="match status" value="1"/>
</dbReference>
<dbReference type="EC" id="2.7.13.3" evidence="2"/>
<dbReference type="PROSITE" id="PS50112">
    <property type="entry name" value="PAS"/>
    <property type="match status" value="1"/>
</dbReference>
<dbReference type="InterPro" id="IPR000014">
    <property type="entry name" value="PAS"/>
</dbReference>
<evidence type="ECO:0000256" key="4">
    <source>
        <dbReference type="ARBA" id="ARBA00022679"/>
    </source>
</evidence>
<keyword evidence="6 13" id="KW-0418">Kinase</keyword>
<dbReference type="InterPro" id="IPR004358">
    <property type="entry name" value="Sig_transdc_His_kin-like_C"/>
</dbReference>
<dbReference type="SUPFAM" id="SSF47384">
    <property type="entry name" value="Homodimeric domain of signal transducing histidine kinase"/>
    <property type="match status" value="1"/>
</dbReference>
<dbReference type="CDD" id="cd00082">
    <property type="entry name" value="HisKA"/>
    <property type="match status" value="1"/>
</dbReference>
<dbReference type="InterPro" id="IPR035965">
    <property type="entry name" value="PAS-like_dom_sf"/>
</dbReference>
<dbReference type="GO" id="GO:0004673">
    <property type="term" value="F:protein histidine kinase activity"/>
    <property type="evidence" value="ECO:0007669"/>
    <property type="project" value="UniProtKB-EC"/>
</dbReference>
<keyword evidence="9" id="KW-0812">Transmembrane</keyword>
<evidence type="ECO:0000256" key="6">
    <source>
        <dbReference type="ARBA" id="ARBA00022777"/>
    </source>
</evidence>
<feature type="transmembrane region" description="Helical" evidence="9">
    <location>
        <begin position="98"/>
        <end position="117"/>
    </location>
</feature>
<dbReference type="SUPFAM" id="SSF55785">
    <property type="entry name" value="PYP-like sensor domain (PAS domain)"/>
    <property type="match status" value="1"/>
</dbReference>
<keyword evidence="4 13" id="KW-0808">Transferase</keyword>
<keyword evidence="8" id="KW-0902">Two-component regulatory system</keyword>
<comment type="caution">
    <text evidence="13">The sequence shown here is derived from an EMBL/GenBank/DDBJ whole genome shotgun (WGS) entry which is preliminary data.</text>
</comment>
<reference evidence="13 14" key="1">
    <citation type="submission" date="2023-07" db="EMBL/GenBank/DDBJ databases">
        <title>Genomic Encyclopedia of Type Strains, Phase IV (KMG-IV): sequencing the most valuable type-strain genomes for metagenomic binning, comparative biology and taxonomic classification.</title>
        <authorList>
            <person name="Goeker M."/>
        </authorList>
    </citation>
    <scope>NUCLEOTIDE SEQUENCE [LARGE SCALE GENOMIC DNA]</scope>
    <source>
        <strain evidence="13 14">B6-8</strain>
    </source>
</reference>
<comment type="catalytic activity">
    <reaction evidence="1">
        <text>ATP + protein L-histidine = ADP + protein N-phospho-L-histidine.</text>
        <dbReference type="EC" id="2.7.13.3"/>
    </reaction>
</comment>
<dbReference type="InterPro" id="IPR036097">
    <property type="entry name" value="HisK_dim/P_sf"/>
</dbReference>
<keyword evidence="14" id="KW-1185">Reference proteome</keyword>
<dbReference type="RefSeq" id="WP_266348831.1">
    <property type="nucleotide sequence ID" value="NZ_JAPKNG010000003.1"/>
</dbReference>
<feature type="transmembrane region" description="Helical" evidence="9">
    <location>
        <begin position="22"/>
        <end position="42"/>
    </location>
</feature>
<dbReference type="Pfam" id="PF00989">
    <property type="entry name" value="PAS"/>
    <property type="match status" value="1"/>
</dbReference>
<dbReference type="Gene3D" id="6.10.250.2580">
    <property type="match status" value="1"/>
</dbReference>
<evidence type="ECO:0000256" key="2">
    <source>
        <dbReference type="ARBA" id="ARBA00012438"/>
    </source>
</evidence>
<dbReference type="SMART" id="SM00388">
    <property type="entry name" value="HisKA"/>
    <property type="match status" value="1"/>
</dbReference>
<feature type="domain" description="Histidine kinase" evidence="10">
    <location>
        <begin position="280"/>
        <end position="493"/>
    </location>
</feature>
<dbReference type="PROSITE" id="PS50109">
    <property type="entry name" value="HIS_KIN"/>
    <property type="match status" value="1"/>
</dbReference>
<protein>
    <recommendedName>
        <fullName evidence="2">histidine kinase</fullName>
        <ecNumber evidence="2">2.7.13.3</ecNumber>
    </recommendedName>
</protein>
<evidence type="ECO:0000313" key="13">
    <source>
        <dbReference type="EMBL" id="MDQ0437904.1"/>
    </source>
</evidence>
<dbReference type="SMART" id="SM00091">
    <property type="entry name" value="PAS"/>
    <property type="match status" value="1"/>
</dbReference>
<keyword evidence="9" id="KW-0472">Membrane</keyword>
<feature type="domain" description="PAC" evidence="12">
    <location>
        <begin position="201"/>
        <end position="260"/>
    </location>
</feature>
<keyword evidence="5" id="KW-0547">Nucleotide-binding</keyword>
<gene>
    <name evidence="13" type="ORF">QO014_002296</name>
</gene>